<evidence type="ECO:0000313" key="2">
    <source>
        <dbReference type="EMBL" id="TDO22814.1"/>
    </source>
</evidence>
<dbReference type="PRINTS" id="PR00081">
    <property type="entry name" value="GDHRDH"/>
</dbReference>
<reference evidence="2 3" key="1">
    <citation type="submission" date="2019-03" db="EMBL/GenBank/DDBJ databases">
        <title>Genomic Encyclopedia of Archaeal and Bacterial Type Strains, Phase II (KMG-II): from individual species to whole genera.</title>
        <authorList>
            <person name="Goeker M."/>
        </authorList>
    </citation>
    <scope>NUCLEOTIDE SEQUENCE [LARGE SCALE GENOMIC DNA]</scope>
    <source>
        <strain evidence="2 3">DSM 19034</strain>
    </source>
</reference>
<dbReference type="RefSeq" id="WP_133554479.1">
    <property type="nucleotide sequence ID" value="NZ_SNWM01000002.1"/>
</dbReference>
<dbReference type="AlphaFoldDB" id="A0A4R6IL24"/>
<dbReference type="SUPFAM" id="SSF51735">
    <property type="entry name" value="NAD(P)-binding Rossmann-fold domains"/>
    <property type="match status" value="1"/>
</dbReference>
<dbReference type="InterPro" id="IPR002347">
    <property type="entry name" value="SDR_fam"/>
</dbReference>
<dbReference type="OrthoDB" id="9804774at2"/>
<comment type="similarity">
    <text evidence="1">Belongs to the short-chain dehydrogenases/reductases (SDR) family.</text>
</comment>
<evidence type="ECO:0000256" key="1">
    <source>
        <dbReference type="ARBA" id="ARBA00006484"/>
    </source>
</evidence>
<organism evidence="2 3">
    <name type="scientific">Pedobacter duraquae</name>
    <dbReference type="NCBI Taxonomy" id="425511"/>
    <lineage>
        <taxon>Bacteria</taxon>
        <taxon>Pseudomonadati</taxon>
        <taxon>Bacteroidota</taxon>
        <taxon>Sphingobacteriia</taxon>
        <taxon>Sphingobacteriales</taxon>
        <taxon>Sphingobacteriaceae</taxon>
        <taxon>Pedobacter</taxon>
    </lineage>
</organism>
<proteinExistence type="inferred from homology"/>
<dbReference type="Pfam" id="PF13561">
    <property type="entry name" value="adh_short_C2"/>
    <property type="match status" value="1"/>
</dbReference>
<dbReference type="Proteomes" id="UP000295499">
    <property type="component" value="Unassembled WGS sequence"/>
</dbReference>
<dbReference type="EMBL" id="SNWM01000002">
    <property type="protein sequence ID" value="TDO22814.1"/>
    <property type="molecule type" value="Genomic_DNA"/>
</dbReference>
<comment type="caution">
    <text evidence="2">The sequence shown here is derived from an EMBL/GenBank/DDBJ whole genome shotgun (WGS) entry which is preliminary data.</text>
</comment>
<evidence type="ECO:0000313" key="3">
    <source>
        <dbReference type="Proteomes" id="UP000295499"/>
    </source>
</evidence>
<dbReference type="InterPro" id="IPR050259">
    <property type="entry name" value="SDR"/>
</dbReference>
<accession>A0A4R6IL24</accession>
<dbReference type="PANTHER" id="PTHR42879">
    <property type="entry name" value="3-OXOACYL-(ACYL-CARRIER-PROTEIN) REDUCTASE"/>
    <property type="match status" value="1"/>
</dbReference>
<gene>
    <name evidence="2" type="ORF">CLV32_1799</name>
</gene>
<dbReference type="Gene3D" id="3.40.50.720">
    <property type="entry name" value="NAD(P)-binding Rossmann-like Domain"/>
    <property type="match status" value="1"/>
</dbReference>
<protein>
    <submittedName>
        <fullName evidence="2">3-oxoacyl-[acyl-carrier protein] reductase</fullName>
    </submittedName>
</protein>
<sequence length="260" mass="26939">MQISLNNRHAVICGSTQGIGLATAIELASLGASCTLIARNEQSLQDAVAQLPITDGQQHGYAVADFSDPAAVQQAIENSIAKPVHILINNSGGPKAGPITEAEPTDFTAAFQQHIVNNQNLVNAVLPGMKSAGYGRIINIVSTSVKTPLANLGVSNTIRAAVAGWSKTLANEIGQFNITVNNVLPGLTATARLESLMENTAKSSATNIGEVEKNLLSSIPMRRFGTAAEIANVIAFLASPAAAYVNGTNIPVDGGRTPAF</sequence>
<dbReference type="InterPro" id="IPR036291">
    <property type="entry name" value="NAD(P)-bd_dom_sf"/>
</dbReference>
<name>A0A4R6IL24_9SPHI</name>
<keyword evidence="3" id="KW-1185">Reference proteome</keyword>
<dbReference type="PANTHER" id="PTHR42879:SF6">
    <property type="entry name" value="NADPH-DEPENDENT REDUCTASE BACG"/>
    <property type="match status" value="1"/>
</dbReference>